<feature type="compositionally biased region" description="Low complexity" evidence="7">
    <location>
        <begin position="662"/>
        <end position="686"/>
    </location>
</feature>
<dbReference type="InterPro" id="IPR002553">
    <property type="entry name" value="Clathrin/coatomer_adapt-like_N"/>
</dbReference>
<sequence>MSFTDSTAVALLTPNLFKRDFKSKSQYEAGLAISTLSSICTAEVARDLITDLQSMLTSSRAYLRKKTVLCMYRVFLKDPPALRTCFPKLKERLGDEDQGVLTATVNTFLELARKNARNYLSLVPQLYHILVNTANNWLTIKLLKLFQLLCPLEPRLPSKMVEPLTNLLNTTKAQSVEFEVIRTAIRGTSEEPTLTSQAIEKLQALLNSSDRNLRFIALEMFKEMLDKPHLKEKCSLPVVHEKVLICIAESDTTARKVALLLLDRIVTPESFVDTVKKLMEFSKNTAAPTDEFVGTILRMGGRDRYALVEDFAWYLLVLADISRSLDSAHSSQTCLQVAEQFTDIAARVPQVRPYATTLALGLVDRTTPADQTPPGGDAEQGAAKDAGALDVAVPMIGACAWTLGEYFDAFEGPLEATFLRAARALLVPKAIQALEPTIQSQCVWATAKLYMGSATVAPGACAELHELLVAHLPAFIKSTHVDVSERATLAMNLASFFKADVGKMAAGVVLFQEPLLPVSAGAQQAVPAREELLLDEPFFAPEEAPHSTFAPVKADPTDPYALAATYKDDLGFMAAQEAKQSAVSPSQSEQKSSLFYLGAGRSPLSEQGGAAAGDGAAAEDAAKVAAPAAATDPLEQMRERLAASRAGGATAKYEVYREDIKAPSAPSGGPAAQKAPPPAAGAATGLPVPPEKELGELQGRLWSQCFRDGHVAVYFCVRQKSFKKQQLRVEMRCERVGSVPGSAVSAVTVALPSGLSAQEADGAGVVVLVPGELVERSAKVKLNLGLAPFLAPAACPLQLQLQYMLAADGSAASTETGSLELPLPATTFLEPAAMTEDAVAEYIGQHAATMLSQQAAQAVNLNAPGKSAEALADELPGLVGTAAGLCHFHGIRGAASGASKGQKFLLVANPPAQQAQSPLQGQVALPAGARVVCMCAALGKEGLLELKVTVKSCRKDVCDDICSQLLSIFRELVEGRLKPA</sequence>
<keyword evidence="5" id="KW-0653">Protein transport</keyword>
<comment type="similarity">
    <text evidence="2">Belongs to the adaptor complexes large subunit family.</text>
</comment>
<keyword evidence="3" id="KW-0813">Transport</keyword>
<feature type="region of interest" description="Disordered" evidence="7">
    <location>
        <begin position="661"/>
        <end position="692"/>
    </location>
</feature>
<keyword evidence="6" id="KW-0472">Membrane</keyword>
<evidence type="ECO:0000256" key="2">
    <source>
        <dbReference type="ARBA" id="ARBA00006613"/>
    </source>
</evidence>
<dbReference type="InterPro" id="IPR017105">
    <property type="entry name" value="AP3_complex_dsu"/>
</dbReference>
<evidence type="ECO:0000259" key="8">
    <source>
        <dbReference type="Pfam" id="PF01602"/>
    </source>
</evidence>
<dbReference type="PANTHER" id="PTHR22781">
    <property type="entry name" value="DELTA ADAPTIN-RELATED"/>
    <property type="match status" value="1"/>
</dbReference>
<dbReference type="InterPro" id="IPR011989">
    <property type="entry name" value="ARM-like"/>
</dbReference>
<comment type="caution">
    <text evidence="9">The sequence shown here is derived from an EMBL/GenBank/DDBJ whole genome shotgun (WGS) entry which is preliminary data.</text>
</comment>
<dbReference type="InterPro" id="IPR016024">
    <property type="entry name" value="ARM-type_fold"/>
</dbReference>
<comment type="subcellular location">
    <subcellularLocation>
        <location evidence="1">Endomembrane system</location>
    </subcellularLocation>
</comment>
<name>A0ABN9VIH3_9DINO</name>
<dbReference type="Proteomes" id="UP001189429">
    <property type="component" value="Unassembled WGS sequence"/>
</dbReference>
<evidence type="ECO:0000256" key="1">
    <source>
        <dbReference type="ARBA" id="ARBA00004308"/>
    </source>
</evidence>
<dbReference type="EMBL" id="CAUYUJ010017233">
    <property type="protein sequence ID" value="CAK0873041.1"/>
    <property type="molecule type" value="Genomic_DNA"/>
</dbReference>
<keyword evidence="4" id="KW-0677">Repeat</keyword>
<feature type="domain" description="Clathrin/coatomer adaptor adaptin-like N-terminal" evidence="8">
    <location>
        <begin position="5"/>
        <end position="494"/>
    </location>
</feature>
<evidence type="ECO:0000313" key="10">
    <source>
        <dbReference type="Proteomes" id="UP001189429"/>
    </source>
</evidence>
<dbReference type="Gene3D" id="1.25.10.10">
    <property type="entry name" value="Leucine-rich Repeat Variant"/>
    <property type="match status" value="1"/>
</dbReference>
<accession>A0ABN9VIH3</accession>
<proteinExistence type="inferred from homology"/>
<keyword evidence="10" id="KW-1185">Reference proteome</keyword>
<dbReference type="PANTHER" id="PTHR22781:SF12">
    <property type="entry name" value="AP-3 COMPLEX SUBUNIT DELTA-1"/>
    <property type="match status" value="1"/>
</dbReference>
<evidence type="ECO:0000256" key="6">
    <source>
        <dbReference type="ARBA" id="ARBA00023136"/>
    </source>
</evidence>
<evidence type="ECO:0000256" key="3">
    <source>
        <dbReference type="ARBA" id="ARBA00022448"/>
    </source>
</evidence>
<evidence type="ECO:0000256" key="7">
    <source>
        <dbReference type="SAM" id="MobiDB-lite"/>
    </source>
</evidence>
<dbReference type="SUPFAM" id="SSF48371">
    <property type="entry name" value="ARM repeat"/>
    <property type="match status" value="1"/>
</dbReference>
<organism evidence="9 10">
    <name type="scientific">Prorocentrum cordatum</name>
    <dbReference type="NCBI Taxonomy" id="2364126"/>
    <lineage>
        <taxon>Eukaryota</taxon>
        <taxon>Sar</taxon>
        <taxon>Alveolata</taxon>
        <taxon>Dinophyceae</taxon>
        <taxon>Prorocentrales</taxon>
        <taxon>Prorocentraceae</taxon>
        <taxon>Prorocentrum</taxon>
    </lineage>
</organism>
<evidence type="ECO:0000256" key="4">
    <source>
        <dbReference type="ARBA" id="ARBA00022737"/>
    </source>
</evidence>
<evidence type="ECO:0000313" key="9">
    <source>
        <dbReference type="EMBL" id="CAK0873041.1"/>
    </source>
</evidence>
<evidence type="ECO:0000256" key="5">
    <source>
        <dbReference type="ARBA" id="ARBA00022927"/>
    </source>
</evidence>
<gene>
    <name evidence="9" type="ORF">PCOR1329_LOCUS58347</name>
</gene>
<dbReference type="Pfam" id="PF01602">
    <property type="entry name" value="Adaptin_N"/>
    <property type="match status" value="1"/>
</dbReference>
<reference evidence="9" key="1">
    <citation type="submission" date="2023-10" db="EMBL/GenBank/DDBJ databases">
        <authorList>
            <person name="Chen Y."/>
            <person name="Shah S."/>
            <person name="Dougan E. K."/>
            <person name="Thang M."/>
            <person name="Chan C."/>
        </authorList>
    </citation>
    <scope>NUCLEOTIDE SEQUENCE [LARGE SCALE GENOMIC DNA]</scope>
</reference>
<protein>
    <recommendedName>
        <fullName evidence="8">Clathrin/coatomer adaptor adaptin-like N-terminal domain-containing protein</fullName>
    </recommendedName>
</protein>